<organism evidence="2 3">
    <name type="scientific">Mycena metata</name>
    <dbReference type="NCBI Taxonomy" id="1033252"/>
    <lineage>
        <taxon>Eukaryota</taxon>
        <taxon>Fungi</taxon>
        <taxon>Dikarya</taxon>
        <taxon>Basidiomycota</taxon>
        <taxon>Agaricomycotina</taxon>
        <taxon>Agaricomycetes</taxon>
        <taxon>Agaricomycetidae</taxon>
        <taxon>Agaricales</taxon>
        <taxon>Marasmiineae</taxon>
        <taxon>Mycenaceae</taxon>
        <taxon>Mycena</taxon>
    </lineage>
</organism>
<feature type="region of interest" description="Disordered" evidence="1">
    <location>
        <begin position="296"/>
        <end position="320"/>
    </location>
</feature>
<gene>
    <name evidence="2" type="ORF">B0H16DRAFT_1311020</name>
</gene>
<evidence type="ECO:0000313" key="3">
    <source>
        <dbReference type="Proteomes" id="UP001215598"/>
    </source>
</evidence>
<dbReference type="AlphaFoldDB" id="A0AAD7JGE7"/>
<proteinExistence type="predicted"/>
<protein>
    <submittedName>
        <fullName evidence="2">Uncharacterized protein</fullName>
    </submittedName>
</protein>
<feature type="non-terminal residue" evidence="2">
    <location>
        <position position="347"/>
    </location>
</feature>
<reference evidence="2" key="1">
    <citation type="submission" date="2023-03" db="EMBL/GenBank/DDBJ databases">
        <title>Massive genome expansion in bonnet fungi (Mycena s.s.) driven by repeated elements and novel gene families across ecological guilds.</title>
        <authorList>
            <consortium name="Lawrence Berkeley National Laboratory"/>
            <person name="Harder C.B."/>
            <person name="Miyauchi S."/>
            <person name="Viragh M."/>
            <person name="Kuo A."/>
            <person name="Thoen E."/>
            <person name="Andreopoulos B."/>
            <person name="Lu D."/>
            <person name="Skrede I."/>
            <person name="Drula E."/>
            <person name="Henrissat B."/>
            <person name="Morin E."/>
            <person name="Kohler A."/>
            <person name="Barry K."/>
            <person name="LaButti K."/>
            <person name="Morin E."/>
            <person name="Salamov A."/>
            <person name="Lipzen A."/>
            <person name="Mereny Z."/>
            <person name="Hegedus B."/>
            <person name="Baldrian P."/>
            <person name="Stursova M."/>
            <person name="Weitz H."/>
            <person name="Taylor A."/>
            <person name="Grigoriev I.V."/>
            <person name="Nagy L.G."/>
            <person name="Martin F."/>
            <person name="Kauserud H."/>
        </authorList>
    </citation>
    <scope>NUCLEOTIDE SEQUENCE</scope>
    <source>
        <strain evidence="2">CBHHK182m</strain>
    </source>
</reference>
<evidence type="ECO:0000256" key="1">
    <source>
        <dbReference type="SAM" id="MobiDB-lite"/>
    </source>
</evidence>
<name>A0AAD7JGE7_9AGAR</name>
<evidence type="ECO:0000313" key="2">
    <source>
        <dbReference type="EMBL" id="KAJ7763867.1"/>
    </source>
</evidence>
<feature type="compositionally biased region" description="Acidic residues" evidence="1">
    <location>
        <begin position="169"/>
        <end position="179"/>
    </location>
</feature>
<keyword evidence="3" id="KW-1185">Reference proteome</keyword>
<feature type="region of interest" description="Disordered" evidence="1">
    <location>
        <begin position="169"/>
        <end position="192"/>
    </location>
</feature>
<accession>A0AAD7JGE7</accession>
<sequence length="347" mass="39365">MPGYCQVKRKVPGQQQPQLVCRFDFPMECRADAGIGHDSKRRVRFEAQRNDPLLNMYNPAMILGWTANIDIKPVLSTDAARNYIAKYASKAEQQAPAFPQLLSGIVNQMEETGSAKTACQKLLNKMLGERTYSAQETAHLLLGIPLVRASTSFQTLHLGAEGGMRELQVNEDDGSEDPDERQVTGDSYTKRGPGLEALSLHDVFKNYTWVKTEWRKKRTSTNTVLRVFPRLSPDPTGDQYKAYCRTKVLLHHPFRLPESLRVVDEQVQTWAQIWANCRAAGHDHPKDTLRCWENENRTRQEEEDDDENVPNPNAPANEEDWQVFAQAFPNAALPQFGIDDLGMRPLD</sequence>
<dbReference type="EMBL" id="JARKIB010000029">
    <property type="protein sequence ID" value="KAJ7763867.1"/>
    <property type="molecule type" value="Genomic_DNA"/>
</dbReference>
<dbReference type="Proteomes" id="UP001215598">
    <property type="component" value="Unassembled WGS sequence"/>
</dbReference>
<comment type="caution">
    <text evidence="2">The sequence shown here is derived from an EMBL/GenBank/DDBJ whole genome shotgun (WGS) entry which is preliminary data.</text>
</comment>